<feature type="region of interest" description="Disordered" evidence="1">
    <location>
        <begin position="115"/>
        <end position="135"/>
    </location>
</feature>
<organism evidence="2 3">
    <name type="scientific">Moniliophthora roreri</name>
    <name type="common">Frosty pod rot fungus</name>
    <name type="synonym">Monilia roreri</name>
    <dbReference type="NCBI Taxonomy" id="221103"/>
    <lineage>
        <taxon>Eukaryota</taxon>
        <taxon>Fungi</taxon>
        <taxon>Dikarya</taxon>
        <taxon>Basidiomycota</taxon>
        <taxon>Agaricomycotina</taxon>
        <taxon>Agaricomycetes</taxon>
        <taxon>Agaricomycetidae</taxon>
        <taxon>Agaricales</taxon>
        <taxon>Marasmiineae</taxon>
        <taxon>Marasmiaceae</taxon>
        <taxon>Moniliophthora</taxon>
    </lineage>
</organism>
<sequence length="197" mass="22914">MDDKVQQARVTLLNKDDDNAVLTEFCRAVMFYSCLIHIHLMVADTIIVGMKHDEEGRWDELVNSQVIFVKNDKEYVNAFKKLLKQCPEIEAFLDYIAFSNDKECFEKFIDFASEPQQQPTPTSSSDPAQPEQDPGEQAWIELEEWRKAGSFWPRGIELFMIDVDVVMKFGFEDESLRSGEKRSAMFRKWSLDKIKIA</sequence>
<accession>A0A0W0F627</accession>
<protein>
    <submittedName>
        <fullName evidence="2">Uncharacterized protein</fullName>
    </submittedName>
</protein>
<evidence type="ECO:0000313" key="2">
    <source>
        <dbReference type="EMBL" id="KTB31782.1"/>
    </source>
</evidence>
<proteinExistence type="predicted"/>
<gene>
    <name evidence="2" type="ORF">WG66_15645</name>
</gene>
<name>A0A0W0F627_MONRR</name>
<comment type="caution">
    <text evidence="2">The sequence shown here is derived from an EMBL/GenBank/DDBJ whole genome shotgun (WGS) entry which is preliminary data.</text>
</comment>
<evidence type="ECO:0000313" key="3">
    <source>
        <dbReference type="Proteomes" id="UP000054988"/>
    </source>
</evidence>
<dbReference type="Proteomes" id="UP000054988">
    <property type="component" value="Unassembled WGS sequence"/>
</dbReference>
<reference evidence="2 3" key="1">
    <citation type="submission" date="2015-12" db="EMBL/GenBank/DDBJ databases">
        <title>Draft genome sequence of Moniliophthora roreri, the causal agent of frosty pod rot of cacao.</title>
        <authorList>
            <person name="Aime M.C."/>
            <person name="Diaz-Valderrama J.R."/>
            <person name="Kijpornyongpan T."/>
            <person name="Phillips-Mora W."/>
        </authorList>
    </citation>
    <scope>NUCLEOTIDE SEQUENCE [LARGE SCALE GENOMIC DNA]</scope>
    <source>
        <strain evidence="2 3">MCA 2952</strain>
    </source>
</reference>
<feature type="compositionally biased region" description="Polar residues" evidence="1">
    <location>
        <begin position="115"/>
        <end position="127"/>
    </location>
</feature>
<dbReference type="EMBL" id="LATX01002290">
    <property type="protein sequence ID" value="KTB31782.1"/>
    <property type="molecule type" value="Genomic_DNA"/>
</dbReference>
<dbReference type="AlphaFoldDB" id="A0A0W0F627"/>
<evidence type="ECO:0000256" key="1">
    <source>
        <dbReference type="SAM" id="MobiDB-lite"/>
    </source>
</evidence>
<dbReference type="eggNOG" id="ENOG502SQYC">
    <property type="taxonomic scope" value="Eukaryota"/>
</dbReference>